<dbReference type="AlphaFoldDB" id="A0A9Q8PEL9"/>
<dbReference type="KEGG" id="ffu:CLAFUR5_11525"/>
<proteinExistence type="predicted"/>
<dbReference type="Proteomes" id="UP000756132">
    <property type="component" value="Chromosome 8"/>
</dbReference>
<reference evidence="1" key="1">
    <citation type="submission" date="2021-12" db="EMBL/GenBank/DDBJ databases">
        <authorList>
            <person name="Zaccaron A."/>
            <person name="Stergiopoulos I."/>
        </authorList>
    </citation>
    <scope>NUCLEOTIDE SEQUENCE</scope>
    <source>
        <strain evidence="1">Race5_Kim</strain>
    </source>
</reference>
<evidence type="ECO:0000313" key="1">
    <source>
        <dbReference type="EMBL" id="UJO21020.1"/>
    </source>
</evidence>
<dbReference type="OrthoDB" id="6359816at2759"/>
<keyword evidence="2" id="KW-1185">Reference proteome</keyword>
<reference evidence="1" key="2">
    <citation type="journal article" date="2022" name="Microb. Genom.">
        <title>A chromosome-scale genome assembly of the tomato pathogen Cladosporium fulvum reveals a compartmentalized genome architecture and the presence of a dispensable chromosome.</title>
        <authorList>
            <person name="Zaccaron A.Z."/>
            <person name="Chen L.H."/>
            <person name="Samaras A."/>
            <person name="Stergiopoulos I."/>
        </authorList>
    </citation>
    <scope>NUCLEOTIDE SEQUENCE</scope>
    <source>
        <strain evidence="1">Race5_Kim</strain>
    </source>
</reference>
<protein>
    <submittedName>
        <fullName evidence="1">Uncharacterized protein</fullName>
    </submittedName>
</protein>
<gene>
    <name evidence="1" type="ORF">CLAFUR5_11525</name>
</gene>
<dbReference type="GeneID" id="71991403"/>
<evidence type="ECO:0000313" key="2">
    <source>
        <dbReference type="Proteomes" id="UP000756132"/>
    </source>
</evidence>
<accession>A0A9Q8PEL9</accession>
<sequence>MIFFCYELDYDGPSDDSGISPVLYHVRMFALAEKYKAYGLGLLAVDKFRKAASMESTVEKDLVGAIREAYETRDEEGLLGRVILDLVGQQWVDERVFGEAIEVEEVEGF</sequence>
<name>A0A9Q8PEL9_PASFU</name>
<dbReference type="EMBL" id="CP090170">
    <property type="protein sequence ID" value="UJO21020.1"/>
    <property type="molecule type" value="Genomic_DNA"/>
</dbReference>
<dbReference type="RefSeq" id="XP_047765386.1">
    <property type="nucleotide sequence ID" value="XM_047910673.1"/>
</dbReference>
<organism evidence="1 2">
    <name type="scientific">Passalora fulva</name>
    <name type="common">Tomato leaf mold</name>
    <name type="synonym">Cladosporium fulvum</name>
    <dbReference type="NCBI Taxonomy" id="5499"/>
    <lineage>
        <taxon>Eukaryota</taxon>
        <taxon>Fungi</taxon>
        <taxon>Dikarya</taxon>
        <taxon>Ascomycota</taxon>
        <taxon>Pezizomycotina</taxon>
        <taxon>Dothideomycetes</taxon>
        <taxon>Dothideomycetidae</taxon>
        <taxon>Mycosphaerellales</taxon>
        <taxon>Mycosphaerellaceae</taxon>
        <taxon>Fulvia</taxon>
    </lineage>
</organism>